<dbReference type="SMART" id="SM00671">
    <property type="entry name" value="SEL1"/>
    <property type="match status" value="3"/>
</dbReference>
<keyword evidence="5" id="KW-0808">Transferase</keyword>
<feature type="domain" description="Protein kinase" evidence="3">
    <location>
        <begin position="294"/>
        <end position="561"/>
    </location>
</feature>
<dbReference type="InterPro" id="IPR000719">
    <property type="entry name" value="Prot_kinase_dom"/>
</dbReference>
<dbReference type="InterPro" id="IPR008266">
    <property type="entry name" value="Tyr_kinase_AS"/>
</dbReference>
<reference evidence="5" key="2">
    <citation type="submission" date="2019-10" db="EMBL/GenBank/DDBJ databases">
        <title>Conservation and host-specific expression of non-tandemly repeated heterogenous ribosome RNA gene in arbuscular mycorrhizal fungi.</title>
        <authorList>
            <person name="Maeda T."/>
            <person name="Kobayashi Y."/>
            <person name="Nakagawa T."/>
            <person name="Ezawa T."/>
            <person name="Yamaguchi K."/>
            <person name="Bino T."/>
            <person name="Nishimoto Y."/>
            <person name="Shigenobu S."/>
            <person name="Kawaguchi M."/>
        </authorList>
    </citation>
    <scope>NUCLEOTIDE SEQUENCE</scope>
    <source>
        <strain evidence="5">HR1</strain>
    </source>
</reference>
<dbReference type="InterPro" id="IPR011009">
    <property type="entry name" value="Kinase-like_dom_sf"/>
</dbReference>
<dbReference type="OrthoDB" id="1668230at2759"/>
<evidence type="ECO:0000259" key="3">
    <source>
        <dbReference type="PROSITE" id="PS50011"/>
    </source>
</evidence>
<comment type="caution">
    <text evidence="4">The sequence shown here is derived from an EMBL/GenBank/DDBJ whole genome shotgun (WGS) entry which is preliminary data.</text>
</comment>
<dbReference type="SUPFAM" id="SSF81901">
    <property type="entry name" value="HCP-like"/>
    <property type="match status" value="1"/>
</dbReference>
<dbReference type="Gene3D" id="1.10.510.10">
    <property type="entry name" value="Transferase(Phosphotransferase) domain 1"/>
    <property type="match status" value="1"/>
</dbReference>
<dbReference type="EMBL" id="BLAL01000310">
    <property type="protein sequence ID" value="GET02395.1"/>
    <property type="molecule type" value="Genomic_DNA"/>
</dbReference>
<dbReference type="PANTHER" id="PTHR44329:SF298">
    <property type="entry name" value="MIXED LINEAGE KINASE DOMAIN-LIKE PROTEIN"/>
    <property type="match status" value="1"/>
</dbReference>
<evidence type="ECO:0000313" key="4">
    <source>
        <dbReference type="EMBL" id="GBB86281.1"/>
    </source>
</evidence>
<gene>
    <name evidence="5" type="ORF">RCL2_002877900</name>
    <name evidence="4" type="ORF">RclHR1_01270027</name>
</gene>
<dbReference type="PANTHER" id="PTHR44329">
    <property type="entry name" value="SERINE/THREONINE-PROTEIN KINASE TNNI3K-RELATED"/>
    <property type="match status" value="1"/>
</dbReference>
<organism evidence="4 6">
    <name type="scientific">Rhizophagus clarus</name>
    <dbReference type="NCBI Taxonomy" id="94130"/>
    <lineage>
        <taxon>Eukaryota</taxon>
        <taxon>Fungi</taxon>
        <taxon>Fungi incertae sedis</taxon>
        <taxon>Mucoromycota</taxon>
        <taxon>Glomeromycotina</taxon>
        <taxon>Glomeromycetes</taxon>
        <taxon>Glomerales</taxon>
        <taxon>Glomeraceae</taxon>
        <taxon>Rhizophagus</taxon>
    </lineage>
</organism>
<name>A0A2Z6QNF8_9GLOM</name>
<evidence type="ECO:0000256" key="2">
    <source>
        <dbReference type="ARBA" id="ARBA00022840"/>
    </source>
</evidence>
<dbReference type="PROSITE" id="PS50011">
    <property type="entry name" value="PROTEIN_KINASE_DOM"/>
    <property type="match status" value="1"/>
</dbReference>
<protein>
    <submittedName>
        <fullName evidence="5">Kinase-like domain-containing protein</fullName>
    </submittedName>
</protein>
<dbReference type="GO" id="GO:0097527">
    <property type="term" value="P:necroptotic signaling pathway"/>
    <property type="evidence" value="ECO:0007669"/>
    <property type="project" value="TreeGrafter"/>
</dbReference>
<dbReference type="CDD" id="cd21037">
    <property type="entry name" value="MLKL_NTD"/>
    <property type="match status" value="1"/>
</dbReference>
<dbReference type="GO" id="GO:0007166">
    <property type="term" value="P:cell surface receptor signaling pathway"/>
    <property type="evidence" value="ECO:0007669"/>
    <property type="project" value="InterPro"/>
</dbReference>
<accession>A0A2Z6QNF8</accession>
<dbReference type="Pfam" id="PF07714">
    <property type="entry name" value="PK_Tyr_Ser-Thr"/>
    <property type="match status" value="1"/>
</dbReference>
<dbReference type="Proteomes" id="UP000615446">
    <property type="component" value="Unassembled WGS sequence"/>
</dbReference>
<sequence length="769" mass="89040">MSEVNENSHVISYETTFEEQQIEQNDSTERTVETPSNHFLNDSTIENTTEGFFITSQIDPTIDNEAEQGAILSAKYDGLDNNQRLEKAKQILGENAVIGEIVKSYAPLITSLNEAIRRTYNSYEFAQFNKQISNALLDRIDCVAAPIKALKRRKDKIEENFLNQNYYNSLMKLLAIVKKAQHFITDISYLWSLRKFQTTNAIKERFERIAKEFDQVIDEMPLEVSLDNELQKKKDEKAIEHDIALLDRFLEKIGSPVTAAKQQVSPIFEEIILIKSYVNENNGNEIKTKSVTPAELVNKVNPGINTQRGNVRKRYWLKEKVPVACKRFDTPQTQKFQDQLIVMNKLSNCPYLIKFHGLSALEWEPLESTIMVLEWVERDNLKTTYEKYSINWSAKLDIAVGICRGLIFLHGSDILHYDLRCENIFLTENLEPKIANFKLCRPLHDEKNYIRHDDPIEHWASPERLRNDMKTPYTAKCDIFSFGMLLWELYFERIPYRGWNTKKISSHVLDGKRENIDFGPNPTRVQLDFSKIVRAAWQDDAALRPGLYKIFLQLDELHSECPQGENEKIQPRIFDDEDLVIPIFSEQESINNSGYKSEINDNDLNKVPVVKPLLRFTEGLEVFETEKDHKKAWDFFNQHASIGNSRAKYWKAHYLWNGYHIQQNQAEAIRLFKEAADDGLSEAQYYYAKTLVEGATLKNSDEFIRYMTDAANNNNVDAFFTLGSVYVKGTYGITIDKEKGLHYLKLAGLRENQSALDLLKQMGEELFPS</sequence>
<proteinExistence type="predicted"/>
<dbReference type="InterPro" id="IPR051681">
    <property type="entry name" value="Ser/Thr_Kinases-Pseudokinases"/>
</dbReference>
<reference evidence="4 6" key="1">
    <citation type="submission" date="2017-11" db="EMBL/GenBank/DDBJ databases">
        <title>The genome of Rhizophagus clarus HR1 reveals common genetic basis of auxotrophy among arbuscular mycorrhizal fungi.</title>
        <authorList>
            <person name="Kobayashi Y."/>
        </authorList>
    </citation>
    <scope>NUCLEOTIDE SEQUENCE [LARGE SCALE GENOMIC DNA]</scope>
    <source>
        <strain evidence="4 6">HR1</strain>
    </source>
</reference>
<dbReference type="GO" id="GO:0005524">
    <property type="term" value="F:ATP binding"/>
    <property type="evidence" value="ECO:0007669"/>
    <property type="project" value="UniProtKB-KW"/>
</dbReference>
<keyword evidence="6" id="KW-1185">Reference proteome</keyword>
<dbReference type="SUPFAM" id="SSF56112">
    <property type="entry name" value="Protein kinase-like (PK-like)"/>
    <property type="match status" value="1"/>
</dbReference>
<evidence type="ECO:0000313" key="5">
    <source>
        <dbReference type="EMBL" id="GET02395.1"/>
    </source>
</evidence>
<keyword evidence="1" id="KW-0547">Nucleotide-binding</keyword>
<dbReference type="InterPro" id="IPR001245">
    <property type="entry name" value="Ser-Thr/Tyr_kinase_cat_dom"/>
</dbReference>
<dbReference type="Gene3D" id="1.20.930.20">
    <property type="entry name" value="Adaptor protein Cbl, N-terminal domain"/>
    <property type="match status" value="1"/>
</dbReference>
<evidence type="ECO:0000313" key="6">
    <source>
        <dbReference type="Proteomes" id="UP000247702"/>
    </source>
</evidence>
<dbReference type="AlphaFoldDB" id="A0A2Z6QNF8"/>
<dbReference type="InterPro" id="IPR011990">
    <property type="entry name" value="TPR-like_helical_dom_sf"/>
</dbReference>
<dbReference type="InterPro" id="IPR036537">
    <property type="entry name" value="Adaptor_Cbl_N_dom_sf"/>
</dbReference>
<dbReference type="GO" id="GO:0004672">
    <property type="term" value="F:protein kinase activity"/>
    <property type="evidence" value="ECO:0007669"/>
    <property type="project" value="InterPro"/>
</dbReference>
<dbReference type="Proteomes" id="UP000247702">
    <property type="component" value="Unassembled WGS sequence"/>
</dbReference>
<dbReference type="InterPro" id="IPR059179">
    <property type="entry name" value="MLKL-like_MCAfunc"/>
</dbReference>
<evidence type="ECO:0000256" key="1">
    <source>
        <dbReference type="ARBA" id="ARBA00022741"/>
    </source>
</evidence>
<dbReference type="InterPro" id="IPR006597">
    <property type="entry name" value="Sel1-like"/>
</dbReference>
<keyword evidence="2" id="KW-0067">ATP-binding</keyword>
<dbReference type="Gene3D" id="1.25.40.10">
    <property type="entry name" value="Tetratricopeptide repeat domain"/>
    <property type="match status" value="1"/>
</dbReference>
<keyword evidence="5" id="KW-0418">Kinase</keyword>
<dbReference type="EMBL" id="BEXD01000302">
    <property type="protein sequence ID" value="GBB86281.1"/>
    <property type="molecule type" value="Genomic_DNA"/>
</dbReference>
<dbReference type="PROSITE" id="PS00109">
    <property type="entry name" value="PROTEIN_KINASE_TYR"/>
    <property type="match status" value="1"/>
</dbReference>